<proteinExistence type="predicted"/>
<feature type="compositionally biased region" description="Basic and acidic residues" evidence="1">
    <location>
        <begin position="36"/>
        <end position="53"/>
    </location>
</feature>
<protein>
    <submittedName>
        <fullName evidence="2">Uncharacterized protein</fullName>
    </submittedName>
</protein>
<dbReference type="AlphaFoldDB" id="A0A4Q1HCN7"/>
<feature type="compositionally biased region" description="Basic and acidic residues" evidence="1">
    <location>
        <begin position="1"/>
        <end position="10"/>
    </location>
</feature>
<name>A0A4Q1HCN7_9BURK</name>
<evidence type="ECO:0000256" key="1">
    <source>
        <dbReference type="SAM" id="MobiDB-lite"/>
    </source>
</evidence>
<gene>
    <name evidence="2" type="ORF">C7R54_27990</name>
</gene>
<dbReference type="RefSeq" id="WP_129154215.1">
    <property type="nucleotide sequence ID" value="NZ_JBHSDO010000003.1"/>
</dbReference>
<dbReference type="EMBL" id="PYAL01000010">
    <property type="protein sequence ID" value="RXN83323.1"/>
    <property type="molecule type" value="Genomic_DNA"/>
</dbReference>
<evidence type="ECO:0000313" key="3">
    <source>
        <dbReference type="Proteomes" id="UP000290849"/>
    </source>
</evidence>
<reference evidence="2 3" key="1">
    <citation type="journal article" date="2017" name="Int. J. Syst. Evol. Microbiol.">
        <title>Achromobacter aloeverae sp. nov., isolated from the root of Aloe vera (L.) Burm.f.</title>
        <authorList>
            <person name="Kuncharoen N."/>
            <person name="Muramatsu Y."/>
            <person name="Shibata C."/>
            <person name="Kamakura Y."/>
            <person name="Nakagawa Y."/>
            <person name="Tanasupawat S."/>
        </authorList>
    </citation>
    <scope>NUCLEOTIDE SEQUENCE [LARGE SCALE GENOMIC DNA]</scope>
    <source>
        <strain evidence="2 3">AVA-1</strain>
    </source>
</reference>
<comment type="caution">
    <text evidence="2">The sequence shown here is derived from an EMBL/GenBank/DDBJ whole genome shotgun (WGS) entry which is preliminary data.</text>
</comment>
<dbReference type="Proteomes" id="UP000290849">
    <property type="component" value="Unassembled WGS sequence"/>
</dbReference>
<accession>A0A4Q1HCN7</accession>
<keyword evidence="3" id="KW-1185">Reference proteome</keyword>
<organism evidence="2 3">
    <name type="scientific">Achromobacter aloeverae</name>
    <dbReference type="NCBI Taxonomy" id="1750518"/>
    <lineage>
        <taxon>Bacteria</taxon>
        <taxon>Pseudomonadati</taxon>
        <taxon>Pseudomonadota</taxon>
        <taxon>Betaproteobacteria</taxon>
        <taxon>Burkholderiales</taxon>
        <taxon>Alcaligenaceae</taxon>
        <taxon>Achromobacter</taxon>
    </lineage>
</organism>
<evidence type="ECO:0000313" key="2">
    <source>
        <dbReference type="EMBL" id="RXN83323.1"/>
    </source>
</evidence>
<sequence length="62" mass="6741">MAAQHRKPDNPDVLGTDPIVPGMMPDPLPEDPDVYPADKENPPPKEDVDEQKAKNIGPIDLA</sequence>
<dbReference type="OrthoDB" id="9896215at2"/>
<feature type="region of interest" description="Disordered" evidence="1">
    <location>
        <begin position="1"/>
        <end position="62"/>
    </location>
</feature>